<dbReference type="OrthoDB" id="6372137at2759"/>
<evidence type="ECO:0000256" key="1">
    <source>
        <dbReference type="SAM" id="MobiDB-lite"/>
    </source>
</evidence>
<organism evidence="4 5">
    <name type="scientific">Orchesella cincta</name>
    <name type="common">Springtail</name>
    <name type="synonym">Podura cincta</name>
    <dbReference type="NCBI Taxonomy" id="48709"/>
    <lineage>
        <taxon>Eukaryota</taxon>
        <taxon>Metazoa</taxon>
        <taxon>Ecdysozoa</taxon>
        <taxon>Arthropoda</taxon>
        <taxon>Hexapoda</taxon>
        <taxon>Collembola</taxon>
        <taxon>Entomobryomorpha</taxon>
        <taxon>Entomobryoidea</taxon>
        <taxon>Orchesellidae</taxon>
        <taxon>Orchesellinae</taxon>
        <taxon>Orchesella</taxon>
    </lineage>
</organism>
<evidence type="ECO:0000256" key="2">
    <source>
        <dbReference type="SAM" id="SignalP"/>
    </source>
</evidence>
<protein>
    <submittedName>
        <fullName evidence="4">Putative ferric-chelate reductase 1</fullName>
    </submittedName>
</protein>
<dbReference type="SMART" id="SM00664">
    <property type="entry name" value="DoH"/>
    <property type="match status" value="1"/>
</dbReference>
<dbReference type="PROSITE" id="PS50836">
    <property type="entry name" value="DOMON"/>
    <property type="match status" value="1"/>
</dbReference>
<comment type="caution">
    <text evidence="4">The sequence shown here is derived from an EMBL/GenBank/DDBJ whole genome shotgun (WGS) entry which is preliminary data.</text>
</comment>
<dbReference type="AlphaFoldDB" id="A0A1D2NIL4"/>
<dbReference type="InterPro" id="IPR042789">
    <property type="entry name" value="FRRS1L"/>
</dbReference>
<dbReference type="InterPro" id="IPR005018">
    <property type="entry name" value="DOMON_domain"/>
</dbReference>
<dbReference type="GO" id="GO:0099072">
    <property type="term" value="P:regulation of postsynaptic membrane neurotransmitter receptor levels"/>
    <property type="evidence" value="ECO:0007669"/>
    <property type="project" value="TreeGrafter"/>
</dbReference>
<keyword evidence="2" id="KW-0732">Signal</keyword>
<dbReference type="Pfam" id="PF03351">
    <property type="entry name" value="DOMON"/>
    <property type="match status" value="1"/>
</dbReference>
<sequence length="319" mass="35698">MLGLGQKTVCIAFVVVVILPNSPSHAYGTSDDGQWGGVGGGTQVDPHQGGQQSGSYNPSGQGYGNPNSGYQTEGHGSQYQPGSGNPNYFGRQSHIEKYGFPDGCVKFDINTCNYFVEISREKEDPEYIHFELSGKVPKTGGYVAVGLSEDEHMGDDHIVECVKLADNSTRYYQSWSFGRKQPRRLQDDPRIIKMQDKYPKYDYLHEILTCRFRRPIETSVEIDGRYKRFNLLEPRKFHILLARGNLGHTNSDAIGFHGVKNENNVYASHGFLGDIDETYPTTSDPYRGGHFNGSGLSISSIRLWLPFLFVSMLLCRYIG</sequence>
<evidence type="ECO:0000313" key="4">
    <source>
        <dbReference type="EMBL" id="ODN04806.1"/>
    </source>
</evidence>
<evidence type="ECO:0000259" key="3">
    <source>
        <dbReference type="PROSITE" id="PS50836"/>
    </source>
</evidence>
<feature type="region of interest" description="Disordered" evidence="1">
    <location>
        <begin position="29"/>
        <end position="90"/>
    </location>
</feature>
<evidence type="ECO:0000313" key="5">
    <source>
        <dbReference type="Proteomes" id="UP000094527"/>
    </source>
</evidence>
<dbReference type="GO" id="GO:1900449">
    <property type="term" value="P:regulation of glutamate receptor signaling pathway"/>
    <property type="evidence" value="ECO:0007669"/>
    <property type="project" value="InterPro"/>
</dbReference>
<gene>
    <name evidence="4" type="ORF">Ocin01_01864</name>
</gene>
<dbReference type="STRING" id="48709.A0A1D2NIL4"/>
<feature type="domain" description="DOMON" evidence="3">
    <location>
        <begin position="112"/>
        <end position="244"/>
    </location>
</feature>
<proteinExistence type="predicted"/>
<accession>A0A1D2NIL4</accession>
<feature type="signal peptide" evidence="2">
    <location>
        <begin position="1"/>
        <end position="26"/>
    </location>
</feature>
<feature type="chain" id="PRO_5008905615" evidence="2">
    <location>
        <begin position="27"/>
        <end position="319"/>
    </location>
</feature>
<reference evidence="4 5" key="1">
    <citation type="journal article" date="2016" name="Genome Biol. Evol.">
        <title>Gene Family Evolution Reflects Adaptation to Soil Environmental Stressors in the Genome of the Collembolan Orchesella cincta.</title>
        <authorList>
            <person name="Faddeeva-Vakhrusheva A."/>
            <person name="Derks M.F."/>
            <person name="Anvar S.Y."/>
            <person name="Agamennone V."/>
            <person name="Suring W."/>
            <person name="Smit S."/>
            <person name="van Straalen N.M."/>
            <person name="Roelofs D."/>
        </authorList>
    </citation>
    <scope>NUCLEOTIDE SEQUENCE [LARGE SCALE GENOMIC DNA]</scope>
    <source>
        <tissue evidence="4">Mixed pool</tissue>
    </source>
</reference>
<dbReference type="PANTHER" id="PTHR46902:SF1">
    <property type="entry name" value="DOMON DOMAIN-CONTAINING PROTEIN FRRS1L"/>
    <property type="match status" value="1"/>
</dbReference>
<dbReference type="Proteomes" id="UP000094527">
    <property type="component" value="Unassembled WGS sequence"/>
</dbReference>
<feature type="compositionally biased region" description="Polar residues" evidence="1">
    <location>
        <begin position="49"/>
        <end position="86"/>
    </location>
</feature>
<dbReference type="EMBL" id="LJIJ01000036">
    <property type="protein sequence ID" value="ODN04806.1"/>
    <property type="molecule type" value="Genomic_DNA"/>
</dbReference>
<dbReference type="PANTHER" id="PTHR46902">
    <property type="entry name" value="DOMON DOMAIN-CONTAINING PROTEIN FRRS1L"/>
    <property type="match status" value="1"/>
</dbReference>
<keyword evidence="5" id="KW-1185">Reference proteome</keyword>
<name>A0A1D2NIL4_ORCCI</name>